<evidence type="ECO:0000313" key="1">
    <source>
        <dbReference type="EMBL" id="SUZ77660.1"/>
    </source>
</evidence>
<accession>A0A381QFA5</accession>
<dbReference type="EMBL" id="UINC01001325">
    <property type="protein sequence ID" value="SUZ77660.1"/>
    <property type="molecule type" value="Genomic_DNA"/>
</dbReference>
<proteinExistence type="predicted"/>
<protein>
    <submittedName>
        <fullName evidence="1">Uncharacterized protein</fullName>
    </submittedName>
</protein>
<dbReference type="SUPFAM" id="SSF48452">
    <property type="entry name" value="TPR-like"/>
    <property type="match status" value="1"/>
</dbReference>
<name>A0A381QFA5_9ZZZZ</name>
<dbReference type="PROSITE" id="PS50005">
    <property type="entry name" value="TPR"/>
    <property type="match status" value="1"/>
</dbReference>
<organism evidence="1">
    <name type="scientific">marine metagenome</name>
    <dbReference type="NCBI Taxonomy" id="408172"/>
    <lineage>
        <taxon>unclassified sequences</taxon>
        <taxon>metagenomes</taxon>
        <taxon>ecological metagenomes</taxon>
    </lineage>
</organism>
<dbReference type="InterPro" id="IPR011990">
    <property type="entry name" value="TPR-like_helical_dom_sf"/>
</dbReference>
<dbReference type="Gene3D" id="1.25.40.10">
    <property type="entry name" value="Tetratricopeptide repeat domain"/>
    <property type="match status" value="1"/>
</dbReference>
<dbReference type="AlphaFoldDB" id="A0A381QFA5"/>
<sequence length="328" mass="37421">MSERPPGITESLQHPRRSLGNRYRSQAEKFLKISESDPTGLSWAEQSARQSVLHDFTNPDNWRILVRIKISLGDTEGVRAVLEDLITVLGRDPNHLSQLDGIDILGSAVSLLEGALKADPLDPDEWWDSVGDYDSAIIEFSSRLKGLDVRDARANILFSRRLERLRAGGEEDLFLDLSRYLLAQRPNNHEAWDELGRMYERREEYDQAWLCYDQAQTHFPRSNARDRFKERMGEGLTGSGRRPWKSPGISDRVEFLDRMRKLSIPASHNVEEEDAHEVEGDGDFTEIESLRSSGRLPEAFFLARRMATEGHEDAADLVERILGEMEDG</sequence>
<gene>
    <name evidence="1" type="ORF">METZ01_LOCUS30514</name>
</gene>
<dbReference type="InterPro" id="IPR019734">
    <property type="entry name" value="TPR_rpt"/>
</dbReference>
<reference evidence="1" key="1">
    <citation type="submission" date="2018-05" db="EMBL/GenBank/DDBJ databases">
        <authorList>
            <person name="Lanie J.A."/>
            <person name="Ng W.-L."/>
            <person name="Kazmierczak K.M."/>
            <person name="Andrzejewski T.M."/>
            <person name="Davidsen T.M."/>
            <person name="Wayne K.J."/>
            <person name="Tettelin H."/>
            <person name="Glass J.I."/>
            <person name="Rusch D."/>
            <person name="Podicherti R."/>
            <person name="Tsui H.-C.T."/>
            <person name="Winkler M.E."/>
        </authorList>
    </citation>
    <scope>NUCLEOTIDE SEQUENCE</scope>
</reference>